<dbReference type="Pfam" id="PF24068">
    <property type="entry name" value="TPD1_C"/>
    <property type="match status" value="1"/>
</dbReference>
<sequence>MALTPATMAAASIVVFLLVLMTAPASASGCDAMNDVVVHQDTGNRHSSGPTEFTVKVSNEARMPVSGIHLWCGYSFRTVTPVDPAVVSLVKHGDCLLNDGGAISPGGSVSFAYTSYIRYDMKLLAATCDADGDDP</sequence>
<dbReference type="Proteomes" id="UP000636709">
    <property type="component" value="Unassembled WGS sequence"/>
</dbReference>
<proteinExistence type="predicted"/>
<keyword evidence="4" id="KW-1185">Reference proteome</keyword>
<evidence type="ECO:0000313" key="4">
    <source>
        <dbReference type="Proteomes" id="UP000636709"/>
    </source>
</evidence>
<evidence type="ECO:0000256" key="1">
    <source>
        <dbReference type="ARBA" id="ARBA00022729"/>
    </source>
</evidence>
<protein>
    <submittedName>
        <fullName evidence="3">Uncharacterized protein</fullName>
    </submittedName>
</protein>
<dbReference type="PANTHER" id="PTHR33184">
    <property type="entry name" value="PROTEIN TAPETUM DETERMINANT 1-LIKE-RELATED"/>
    <property type="match status" value="1"/>
</dbReference>
<comment type="caution">
    <text evidence="3">The sequence shown here is derived from an EMBL/GenBank/DDBJ whole genome shotgun (WGS) entry which is preliminary data.</text>
</comment>
<accession>A0A835DVK3</accession>
<dbReference type="InterPro" id="IPR040361">
    <property type="entry name" value="TPD1"/>
</dbReference>
<dbReference type="GO" id="GO:0001709">
    <property type="term" value="P:cell fate determination"/>
    <property type="evidence" value="ECO:0007669"/>
    <property type="project" value="TreeGrafter"/>
</dbReference>
<dbReference type="AlphaFoldDB" id="A0A835DVK3"/>
<keyword evidence="1 2" id="KW-0732">Signal</keyword>
<organism evidence="3 4">
    <name type="scientific">Digitaria exilis</name>
    <dbReference type="NCBI Taxonomy" id="1010633"/>
    <lineage>
        <taxon>Eukaryota</taxon>
        <taxon>Viridiplantae</taxon>
        <taxon>Streptophyta</taxon>
        <taxon>Embryophyta</taxon>
        <taxon>Tracheophyta</taxon>
        <taxon>Spermatophyta</taxon>
        <taxon>Magnoliopsida</taxon>
        <taxon>Liliopsida</taxon>
        <taxon>Poales</taxon>
        <taxon>Poaceae</taxon>
        <taxon>PACMAD clade</taxon>
        <taxon>Panicoideae</taxon>
        <taxon>Panicodae</taxon>
        <taxon>Paniceae</taxon>
        <taxon>Anthephorinae</taxon>
        <taxon>Digitaria</taxon>
    </lineage>
</organism>
<gene>
    <name evidence="3" type="ORF">HU200_062853</name>
</gene>
<dbReference type="OrthoDB" id="600752at2759"/>
<dbReference type="EMBL" id="JACEFO010002664">
    <property type="protein sequence ID" value="KAF8652295.1"/>
    <property type="molecule type" value="Genomic_DNA"/>
</dbReference>
<reference evidence="3" key="1">
    <citation type="submission" date="2020-07" db="EMBL/GenBank/DDBJ databases">
        <title>Genome sequence and genetic diversity analysis of an under-domesticated orphan crop, white fonio (Digitaria exilis).</title>
        <authorList>
            <person name="Bennetzen J.L."/>
            <person name="Chen S."/>
            <person name="Ma X."/>
            <person name="Wang X."/>
            <person name="Yssel A.E.J."/>
            <person name="Chaluvadi S.R."/>
            <person name="Johnson M."/>
            <person name="Gangashetty P."/>
            <person name="Hamidou F."/>
            <person name="Sanogo M.D."/>
            <person name="Zwaenepoel A."/>
            <person name="Wallace J."/>
            <person name="Van De Peer Y."/>
            <person name="Van Deynze A."/>
        </authorList>
    </citation>
    <scope>NUCLEOTIDE SEQUENCE</scope>
    <source>
        <tissue evidence="3">Leaves</tissue>
    </source>
</reference>
<evidence type="ECO:0000256" key="2">
    <source>
        <dbReference type="SAM" id="SignalP"/>
    </source>
</evidence>
<evidence type="ECO:0000313" key="3">
    <source>
        <dbReference type="EMBL" id="KAF8652295.1"/>
    </source>
</evidence>
<feature type="signal peptide" evidence="2">
    <location>
        <begin position="1"/>
        <end position="27"/>
    </location>
</feature>
<dbReference type="PANTHER" id="PTHR33184:SF62">
    <property type="match status" value="1"/>
</dbReference>
<feature type="chain" id="PRO_5032318469" evidence="2">
    <location>
        <begin position="28"/>
        <end position="135"/>
    </location>
</feature>
<name>A0A835DVK3_9POAL</name>